<dbReference type="Proteomes" id="UP000031036">
    <property type="component" value="Unassembled WGS sequence"/>
</dbReference>
<keyword evidence="4 10" id="KW-0547">Nucleotide-binding</keyword>
<keyword evidence="3" id="KW-0235">DNA replication</keyword>
<dbReference type="GO" id="GO:0005524">
    <property type="term" value="F:ATP binding"/>
    <property type="evidence" value="ECO:0007669"/>
    <property type="project" value="UniProtKB-KW"/>
</dbReference>
<evidence type="ECO:0000256" key="3">
    <source>
        <dbReference type="ARBA" id="ARBA00022705"/>
    </source>
</evidence>
<dbReference type="Pfam" id="PF00493">
    <property type="entry name" value="MCM"/>
    <property type="match status" value="1"/>
</dbReference>
<keyword evidence="8" id="KW-0539">Nucleus</keyword>
<dbReference type="InterPro" id="IPR001208">
    <property type="entry name" value="MCM_dom"/>
</dbReference>
<keyword evidence="5" id="KW-0347">Helicase</keyword>
<dbReference type="Gene3D" id="1.20.58.870">
    <property type="match status" value="1"/>
</dbReference>
<protein>
    <submittedName>
        <fullName evidence="12">DNA replication licensing factor mcm-6</fullName>
    </submittedName>
</protein>
<evidence type="ECO:0000256" key="10">
    <source>
        <dbReference type="RuleBase" id="RU004070"/>
    </source>
</evidence>
<evidence type="ECO:0000256" key="5">
    <source>
        <dbReference type="ARBA" id="ARBA00022806"/>
    </source>
</evidence>
<dbReference type="AlphaFoldDB" id="A0A0B2VZJ9"/>
<dbReference type="Gene3D" id="3.40.50.300">
    <property type="entry name" value="P-loop containing nucleotide triphosphate hydrolases"/>
    <property type="match status" value="1"/>
</dbReference>
<evidence type="ECO:0000256" key="4">
    <source>
        <dbReference type="ARBA" id="ARBA00022741"/>
    </source>
</evidence>
<evidence type="ECO:0000256" key="6">
    <source>
        <dbReference type="ARBA" id="ARBA00022840"/>
    </source>
</evidence>
<dbReference type="PROSITE" id="PS50051">
    <property type="entry name" value="MCM_2"/>
    <property type="match status" value="1"/>
</dbReference>
<dbReference type="SMART" id="SM00350">
    <property type="entry name" value="MCM"/>
    <property type="match status" value="1"/>
</dbReference>
<dbReference type="OrthoDB" id="1744952at2759"/>
<dbReference type="STRING" id="6265.A0A0B2VZJ9"/>
<evidence type="ECO:0000313" key="12">
    <source>
        <dbReference type="EMBL" id="KHN86844.1"/>
    </source>
</evidence>
<dbReference type="InterPro" id="IPR031327">
    <property type="entry name" value="MCM"/>
</dbReference>
<dbReference type="GO" id="GO:1990518">
    <property type="term" value="F:single-stranded 3'-5' DNA helicase activity"/>
    <property type="evidence" value="ECO:0007669"/>
    <property type="project" value="TreeGrafter"/>
</dbReference>
<comment type="subcellular location">
    <subcellularLocation>
        <location evidence="1">Nucleus</location>
    </subcellularLocation>
</comment>
<keyword evidence="6 10" id="KW-0067">ATP-binding</keyword>
<dbReference type="Pfam" id="PF18263">
    <property type="entry name" value="WHD_MCM6"/>
    <property type="match status" value="1"/>
</dbReference>
<evidence type="ECO:0000256" key="1">
    <source>
        <dbReference type="ARBA" id="ARBA00004123"/>
    </source>
</evidence>
<accession>A0A0B2VZJ9</accession>
<evidence type="ECO:0000256" key="9">
    <source>
        <dbReference type="ARBA" id="ARBA00023306"/>
    </source>
</evidence>
<dbReference type="InterPro" id="IPR041562">
    <property type="entry name" value="MCM_lid"/>
</dbReference>
<evidence type="ECO:0000259" key="11">
    <source>
        <dbReference type="PROSITE" id="PS50051"/>
    </source>
</evidence>
<reference evidence="12 13" key="1">
    <citation type="submission" date="2014-11" db="EMBL/GenBank/DDBJ databases">
        <title>Genetic blueprint of the zoonotic pathogen Toxocara canis.</title>
        <authorList>
            <person name="Zhu X.-Q."/>
            <person name="Korhonen P.K."/>
            <person name="Cai H."/>
            <person name="Young N.D."/>
            <person name="Nejsum P."/>
            <person name="von Samson-Himmelstjerna G."/>
            <person name="Boag P.R."/>
            <person name="Tan P."/>
            <person name="Li Q."/>
            <person name="Min J."/>
            <person name="Yang Y."/>
            <person name="Wang X."/>
            <person name="Fang X."/>
            <person name="Hall R.S."/>
            <person name="Hofmann A."/>
            <person name="Sternberg P.W."/>
            <person name="Jex A.R."/>
            <person name="Gasser R.B."/>
        </authorList>
    </citation>
    <scope>NUCLEOTIDE SEQUENCE [LARGE SCALE GENOMIC DNA]</scope>
    <source>
        <strain evidence="12">PN_DK_2014</strain>
    </source>
</reference>
<evidence type="ECO:0000256" key="7">
    <source>
        <dbReference type="ARBA" id="ARBA00023125"/>
    </source>
</evidence>
<keyword evidence="7 10" id="KW-0238">DNA-binding</keyword>
<dbReference type="Pfam" id="PF17855">
    <property type="entry name" value="MCM_lid"/>
    <property type="match status" value="1"/>
</dbReference>
<dbReference type="OMA" id="HCESEVT"/>
<organism evidence="12 13">
    <name type="scientific">Toxocara canis</name>
    <name type="common">Canine roundworm</name>
    <dbReference type="NCBI Taxonomy" id="6265"/>
    <lineage>
        <taxon>Eukaryota</taxon>
        <taxon>Metazoa</taxon>
        <taxon>Ecdysozoa</taxon>
        <taxon>Nematoda</taxon>
        <taxon>Chromadorea</taxon>
        <taxon>Rhabditida</taxon>
        <taxon>Spirurina</taxon>
        <taxon>Ascaridomorpha</taxon>
        <taxon>Ascaridoidea</taxon>
        <taxon>Toxocaridae</taxon>
        <taxon>Toxocara</taxon>
    </lineage>
</organism>
<dbReference type="PRINTS" id="PR01657">
    <property type="entry name" value="MCMFAMILY"/>
</dbReference>
<dbReference type="GO" id="GO:1902969">
    <property type="term" value="P:mitotic DNA replication"/>
    <property type="evidence" value="ECO:0007669"/>
    <property type="project" value="TreeGrafter"/>
</dbReference>
<evidence type="ECO:0000313" key="13">
    <source>
        <dbReference type="Proteomes" id="UP000031036"/>
    </source>
</evidence>
<dbReference type="SUPFAM" id="SSF52540">
    <property type="entry name" value="P-loop containing nucleoside triphosphate hydrolases"/>
    <property type="match status" value="1"/>
</dbReference>
<keyword evidence="13" id="KW-1185">Reference proteome</keyword>
<dbReference type="EMBL" id="JPKZ01000517">
    <property type="protein sequence ID" value="KHN86844.1"/>
    <property type="molecule type" value="Genomic_DNA"/>
</dbReference>
<sequence>MDPKDQVAIHEAMEQQTISITKAGIKATLNARASILAAANPLGGRYDRSRPLKQNIQLSAPIMSRFDLFFVLVDECNEIVDYAIARRILDTHRSYVEHTTSDTVYSLEDIRNYITFARCFKPKISDGAAKLLVSEYKRLRLGDSNNSATSSWRITVRQLESLIRLSEALARLHCESEVTTDHVNQASKLLSKSIVRVEQPDIALQEDDEAIFGDVDMEVIDEAAREEETAGVLRERNEVLAPHGADESPKRKIDASKLKIKFEEYKSISEMLVCHIRRLEEEQAENAEYEGVRHSQLVQWYLEMLEESVETEEELMVQQAIVERVIKRLINEDNVLIQLNAETDKDPILVVHPNYVIADD</sequence>
<dbReference type="GO" id="GO:0042555">
    <property type="term" value="C:MCM complex"/>
    <property type="evidence" value="ECO:0007669"/>
    <property type="project" value="TreeGrafter"/>
</dbReference>
<dbReference type="InterPro" id="IPR041024">
    <property type="entry name" value="Mcm6_C"/>
</dbReference>
<proteinExistence type="inferred from homology"/>
<dbReference type="GO" id="GO:0000727">
    <property type="term" value="P:double-strand break repair via break-induced replication"/>
    <property type="evidence" value="ECO:0007669"/>
    <property type="project" value="TreeGrafter"/>
</dbReference>
<keyword evidence="5" id="KW-0378">Hydrolase</keyword>
<feature type="domain" description="MCM C-terminal AAA(+) ATPase" evidence="11">
    <location>
        <begin position="1"/>
        <end position="88"/>
    </location>
</feature>
<evidence type="ECO:0000256" key="8">
    <source>
        <dbReference type="ARBA" id="ARBA00023242"/>
    </source>
</evidence>
<dbReference type="GO" id="GO:0005634">
    <property type="term" value="C:nucleus"/>
    <property type="evidence" value="ECO:0007669"/>
    <property type="project" value="UniProtKB-SubCell"/>
</dbReference>
<gene>
    <name evidence="12" type="primary">mcm-6</name>
    <name evidence="12" type="ORF">Tcan_07793</name>
</gene>
<dbReference type="PANTHER" id="PTHR11630">
    <property type="entry name" value="DNA REPLICATION LICENSING FACTOR MCM FAMILY MEMBER"/>
    <property type="match status" value="1"/>
</dbReference>
<name>A0A0B2VZJ9_TOXCA</name>
<dbReference type="FunFam" id="1.20.58.870:FF:000002">
    <property type="entry name" value="DNA helicase"/>
    <property type="match status" value="1"/>
</dbReference>
<comment type="caution">
    <text evidence="12">The sequence shown here is derived from an EMBL/GenBank/DDBJ whole genome shotgun (WGS) entry which is preliminary data.</text>
</comment>
<dbReference type="PANTHER" id="PTHR11630:SF43">
    <property type="entry name" value="DNA REPLICATION LICENSING FACTOR MCM6"/>
    <property type="match status" value="1"/>
</dbReference>
<evidence type="ECO:0000256" key="2">
    <source>
        <dbReference type="ARBA" id="ARBA00008010"/>
    </source>
</evidence>
<dbReference type="GO" id="GO:0003697">
    <property type="term" value="F:single-stranded DNA binding"/>
    <property type="evidence" value="ECO:0007669"/>
    <property type="project" value="TreeGrafter"/>
</dbReference>
<dbReference type="InterPro" id="IPR027417">
    <property type="entry name" value="P-loop_NTPase"/>
</dbReference>
<keyword evidence="9" id="KW-0131">Cell cycle</keyword>
<comment type="similarity">
    <text evidence="2 10">Belongs to the MCM family.</text>
</comment>